<feature type="signal peptide" evidence="2">
    <location>
        <begin position="1"/>
        <end position="19"/>
    </location>
</feature>
<keyword evidence="1" id="KW-0175">Coiled coil</keyword>
<dbReference type="EMBL" id="VRKQ01000008">
    <property type="protein sequence ID" value="TXG39172.1"/>
    <property type="molecule type" value="Genomic_DNA"/>
</dbReference>
<name>A0A5C7GLJ1_9FLAO</name>
<dbReference type="OrthoDB" id="1158605at2"/>
<evidence type="ECO:0000313" key="4">
    <source>
        <dbReference type="Proteomes" id="UP000321080"/>
    </source>
</evidence>
<dbReference type="RefSeq" id="WP_147766651.1">
    <property type="nucleotide sequence ID" value="NZ_VRKQ01000008.1"/>
</dbReference>
<feature type="chain" id="PRO_5022961371" description="DUF4398 domain-containing protein" evidence="2">
    <location>
        <begin position="20"/>
        <end position="242"/>
    </location>
</feature>
<evidence type="ECO:0000313" key="3">
    <source>
        <dbReference type="EMBL" id="TXG39172.1"/>
    </source>
</evidence>
<sequence length="242" mass="27985">MKSTYAFLFSFFTFSFLFAQNFCTDADSNLIYAYSNVKDAYESNNLDHLKYYSEKSLKSFEQAKINLKKCGCETAYEMAYDGAELLAKVENAETFEDGRFFVKRAREIAQRTITTLNEFTATDGANKADELNVLQIEKERLEQQQLALKQKEKELTKKLAEQKLKANTLEKEKLIEKYEDALSLNIETYNELLKRCGSKSTVTVSNKSKDELLNEEIEDIKAYFIENINKVTHSYLAELNDM</sequence>
<evidence type="ECO:0008006" key="5">
    <source>
        <dbReference type="Google" id="ProtNLM"/>
    </source>
</evidence>
<keyword evidence="2" id="KW-0732">Signal</keyword>
<accession>A0A5C7GLJ1</accession>
<dbReference type="Proteomes" id="UP000321080">
    <property type="component" value="Unassembled WGS sequence"/>
</dbReference>
<organism evidence="3 4">
    <name type="scientific">Seonamhaeicola maritimus</name>
    <dbReference type="NCBI Taxonomy" id="2591822"/>
    <lineage>
        <taxon>Bacteria</taxon>
        <taxon>Pseudomonadati</taxon>
        <taxon>Bacteroidota</taxon>
        <taxon>Flavobacteriia</taxon>
        <taxon>Flavobacteriales</taxon>
        <taxon>Flavobacteriaceae</taxon>
    </lineage>
</organism>
<keyword evidence="4" id="KW-1185">Reference proteome</keyword>
<evidence type="ECO:0000256" key="1">
    <source>
        <dbReference type="SAM" id="Coils"/>
    </source>
</evidence>
<proteinExistence type="predicted"/>
<protein>
    <recommendedName>
        <fullName evidence="5">DUF4398 domain-containing protein</fullName>
    </recommendedName>
</protein>
<feature type="coiled-coil region" evidence="1">
    <location>
        <begin position="124"/>
        <end position="177"/>
    </location>
</feature>
<evidence type="ECO:0000256" key="2">
    <source>
        <dbReference type="SAM" id="SignalP"/>
    </source>
</evidence>
<reference evidence="3 4" key="1">
    <citation type="submission" date="2019-08" db="EMBL/GenBank/DDBJ databases">
        <title>Seonamhaeicola sediminis sp. nov., isolated from marine sediment.</title>
        <authorList>
            <person name="Cao W.R."/>
        </authorList>
    </citation>
    <scope>NUCLEOTIDE SEQUENCE [LARGE SCALE GENOMIC DNA]</scope>
    <source>
        <strain evidence="3 4">1505</strain>
    </source>
</reference>
<gene>
    <name evidence="3" type="ORF">FUA22_04660</name>
</gene>
<comment type="caution">
    <text evidence="3">The sequence shown here is derived from an EMBL/GenBank/DDBJ whole genome shotgun (WGS) entry which is preliminary data.</text>
</comment>
<dbReference type="AlphaFoldDB" id="A0A5C7GLJ1"/>